<keyword evidence="6" id="KW-0472">Membrane</keyword>
<keyword evidence="2 4" id="KW-0479">Metal-binding</keyword>
<evidence type="ECO:0000256" key="3">
    <source>
        <dbReference type="ARBA" id="ARBA00023004"/>
    </source>
</evidence>
<dbReference type="PRINTS" id="PR00463">
    <property type="entry name" value="EP450I"/>
</dbReference>
<dbReference type="InterPro" id="IPR036396">
    <property type="entry name" value="Cyt_P450_sf"/>
</dbReference>
<keyword evidence="6" id="KW-1133">Transmembrane helix</keyword>
<dbReference type="PANTHER" id="PTHR24305:SF164">
    <property type="entry name" value="P450, PUTATIVE (EUROFUNG)-RELATED"/>
    <property type="match status" value="1"/>
</dbReference>
<comment type="similarity">
    <text evidence="5">Belongs to the cytochrome P450 family.</text>
</comment>
<dbReference type="OrthoDB" id="1470350at2759"/>
<evidence type="ECO:0000256" key="5">
    <source>
        <dbReference type="RuleBase" id="RU000461"/>
    </source>
</evidence>
<keyword evidence="5" id="KW-0503">Monooxygenase</keyword>
<keyword evidence="4 5" id="KW-0349">Heme</keyword>
<keyword evidence="5" id="KW-0560">Oxidoreductase</keyword>
<dbReference type="SUPFAM" id="SSF48264">
    <property type="entry name" value="Cytochrome P450"/>
    <property type="match status" value="1"/>
</dbReference>
<gene>
    <name evidence="7" type="ORF">BP6252_14160</name>
</gene>
<protein>
    <recommendedName>
        <fullName evidence="9">Cytochrome P450</fullName>
    </recommendedName>
</protein>
<dbReference type="PROSITE" id="PS00086">
    <property type="entry name" value="CYTOCHROME_P450"/>
    <property type="match status" value="1"/>
</dbReference>
<dbReference type="AlphaFoldDB" id="A0A3D8Q3D6"/>
<dbReference type="InterPro" id="IPR002401">
    <property type="entry name" value="Cyt_P450_E_grp-I"/>
</dbReference>
<dbReference type="InterPro" id="IPR050121">
    <property type="entry name" value="Cytochrome_P450_monoxygenase"/>
</dbReference>
<dbReference type="PANTHER" id="PTHR24305">
    <property type="entry name" value="CYTOCHROME P450"/>
    <property type="match status" value="1"/>
</dbReference>
<evidence type="ECO:0008006" key="9">
    <source>
        <dbReference type="Google" id="ProtNLM"/>
    </source>
</evidence>
<dbReference type="Pfam" id="PF00067">
    <property type="entry name" value="p450"/>
    <property type="match status" value="1"/>
</dbReference>
<evidence type="ECO:0000256" key="4">
    <source>
        <dbReference type="PIRSR" id="PIRSR602401-1"/>
    </source>
</evidence>
<feature type="transmembrane region" description="Helical" evidence="6">
    <location>
        <begin position="20"/>
        <end position="41"/>
    </location>
</feature>
<reference evidence="7 8" key="1">
    <citation type="journal article" date="2018" name="IMA Fungus">
        <title>IMA Genome-F 9: Draft genome sequence of Annulohypoxylon stygium, Aspergillus mulundensis, Berkeleyomyces basicola (syn. Thielaviopsis basicola), Ceratocystis smalleyi, two Cercospora beticola strains, Coleophoma cylindrospora, Fusarium fracticaudum, Phialophora cf. hyalina, and Morchella septimelata.</title>
        <authorList>
            <person name="Wingfield B.D."/>
            <person name="Bills G.F."/>
            <person name="Dong Y."/>
            <person name="Huang W."/>
            <person name="Nel W.J."/>
            <person name="Swalarsk-Parry B.S."/>
            <person name="Vaghefi N."/>
            <person name="Wilken P.M."/>
            <person name="An Z."/>
            <person name="de Beer Z.W."/>
            <person name="De Vos L."/>
            <person name="Chen L."/>
            <person name="Duong T.A."/>
            <person name="Gao Y."/>
            <person name="Hammerbacher A."/>
            <person name="Kikkert J.R."/>
            <person name="Li Y."/>
            <person name="Li H."/>
            <person name="Li K."/>
            <person name="Li Q."/>
            <person name="Liu X."/>
            <person name="Ma X."/>
            <person name="Naidoo K."/>
            <person name="Pethybridge S.J."/>
            <person name="Sun J."/>
            <person name="Steenkamp E.T."/>
            <person name="van der Nest M.A."/>
            <person name="van Wyk S."/>
            <person name="Wingfield M.J."/>
            <person name="Xiong C."/>
            <person name="Yue Q."/>
            <person name="Zhang X."/>
        </authorList>
    </citation>
    <scope>NUCLEOTIDE SEQUENCE [LARGE SCALE GENOMIC DNA]</scope>
    <source>
        <strain evidence="7 8">BP6252</strain>
    </source>
</reference>
<feature type="binding site" description="axial binding residue" evidence="4">
    <location>
        <position position="435"/>
    </location>
    <ligand>
        <name>heme</name>
        <dbReference type="ChEBI" id="CHEBI:30413"/>
    </ligand>
    <ligandPart>
        <name>Fe</name>
        <dbReference type="ChEBI" id="CHEBI:18248"/>
    </ligandPart>
</feature>
<evidence type="ECO:0000313" key="8">
    <source>
        <dbReference type="Proteomes" id="UP000256645"/>
    </source>
</evidence>
<evidence type="ECO:0000256" key="2">
    <source>
        <dbReference type="ARBA" id="ARBA00022723"/>
    </source>
</evidence>
<evidence type="ECO:0000256" key="1">
    <source>
        <dbReference type="ARBA" id="ARBA00001971"/>
    </source>
</evidence>
<comment type="caution">
    <text evidence="7">The sequence shown here is derived from an EMBL/GenBank/DDBJ whole genome shotgun (WGS) entry which is preliminary data.</text>
</comment>
<proteinExistence type="inferred from homology"/>
<dbReference type="GO" id="GO:0020037">
    <property type="term" value="F:heme binding"/>
    <property type="evidence" value="ECO:0007669"/>
    <property type="project" value="InterPro"/>
</dbReference>
<keyword evidence="3 4" id="KW-0408">Iron</keyword>
<dbReference type="Gene3D" id="1.10.630.10">
    <property type="entry name" value="Cytochrome P450"/>
    <property type="match status" value="1"/>
</dbReference>
<keyword evidence="6" id="KW-0812">Transmembrane</keyword>
<dbReference type="InterPro" id="IPR001128">
    <property type="entry name" value="Cyt_P450"/>
</dbReference>
<dbReference type="GO" id="GO:0016705">
    <property type="term" value="F:oxidoreductase activity, acting on paired donors, with incorporation or reduction of molecular oxygen"/>
    <property type="evidence" value="ECO:0007669"/>
    <property type="project" value="InterPro"/>
</dbReference>
<evidence type="ECO:0000313" key="7">
    <source>
        <dbReference type="EMBL" id="RDW56415.1"/>
    </source>
</evidence>
<name>A0A3D8Q3D6_9HELO</name>
<evidence type="ECO:0000256" key="6">
    <source>
        <dbReference type="SAM" id="Phobius"/>
    </source>
</evidence>
<dbReference type="GO" id="GO:0004497">
    <property type="term" value="F:monooxygenase activity"/>
    <property type="evidence" value="ECO:0007669"/>
    <property type="project" value="UniProtKB-KW"/>
</dbReference>
<accession>A0A3D8Q3D6</accession>
<dbReference type="EMBL" id="PDLM01000048">
    <property type="protein sequence ID" value="RDW56415.1"/>
    <property type="molecule type" value="Genomic_DNA"/>
</dbReference>
<dbReference type="Proteomes" id="UP000256645">
    <property type="component" value="Unassembled WGS sequence"/>
</dbReference>
<sequence>MLTIILSSSQKVMQAWVSPTLSPSMLPAAVILLAFVIWPIYRLAFSPTRKLPGPWYTKLASFFMQYHAFKGTKRLWIHNLHLKYGNVVRLAPHEASFASAAAVAEIYTSGGGYAKTDLYSLFKQEGHTNLFTALDKKDHNEKKRRFADLYSNTSILGSCVLDSIRDRAETFTSACSEIASADIYLYLHCYALDCVTAALFHPYGTQSIEGGSDKEMVRCLSYHDSRRAMVLQHYHPWILYFYNMFFRDVSKGGPLIHNYAWTSMRKGNHSDFTLAARLLEYPKIGLSNMVAECLDHIGAGIDTTGDTLCFLMWELSQPYNMKRMERLSKELRTTKADGRLENLPYLSAVIQEALRLWAPGTLPLPRYVPNGGRVIDGYFLQAKVIVSCQSYTLHRFDSTAFEDPDTFLPERWLEDEGSTERQRLFFAFGSGARTCIGKYLALAEMRALLYSVYSQFRTRPADDMHASMKLSDQFITSRPEGMCCKLAFERLDS</sequence>
<organism evidence="7 8">
    <name type="scientific">Coleophoma cylindrospora</name>
    <dbReference type="NCBI Taxonomy" id="1849047"/>
    <lineage>
        <taxon>Eukaryota</taxon>
        <taxon>Fungi</taxon>
        <taxon>Dikarya</taxon>
        <taxon>Ascomycota</taxon>
        <taxon>Pezizomycotina</taxon>
        <taxon>Leotiomycetes</taxon>
        <taxon>Helotiales</taxon>
        <taxon>Dermateaceae</taxon>
        <taxon>Coleophoma</taxon>
    </lineage>
</organism>
<dbReference type="STRING" id="1849047.A0A3D8Q3D6"/>
<dbReference type="GO" id="GO:0005506">
    <property type="term" value="F:iron ion binding"/>
    <property type="evidence" value="ECO:0007669"/>
    <property type="project" value="InterPro"/>
</dbReference>
<dbReference type="InterPro" id="IPR017972">
    <property type="entry name" value="Cyt_P450_CS"/>
</dbReference>
<keyword evidence="8" id="KW-1185">Reference proteome</keyword>
<dbReference type="PRINTS" id="PR00385">
    <property type="entry name" value="P450"/>
</dbReference>
<comment type="cofactor">
    <cofactor evidence="1 4">
        <name>heme</name>
        <dbReference type="ChEBI" id="CHEBI:30413"/>
    </cofactor>
</comment>